<keyword evidence="2" id="KW-1185">Reference proteome</keyword>
<name>A0A291QTL2_9BACT</name>
<dbReference type="OrthoDB" id="684502at2"/>
<dbReference type="RefSeq" id="WP_098193566.1">
    <property type="nucleotide sequence ID" value="NZ_CP023777.1"/>
</dbReference>
<evidence type="ECO:0000313" key="2">
    <source>
        <dbReference type="Proteomes" id="UP000220133"/>
    </source>
</evidence>
<dbReference type="Proteomes" id="UP000220133">
    <property type="component" value="Chromosome"/>
</dbReference>
<reference evidence="1 2" key="1">
    <citation type="submission" date="2017-10" db="EMBL/GenBank/DDBJ databases">
        <title>Paenichitinophaga pekingensis gen. nov., sp. nov., isolated from activated sludge.</title>
        <authorList>
            <person name="Jin D."/>
            <person name="Kong X."/>
            <person name="Deng Y."/>
            <person name="Bai Z."/>
        </authorList>
    </citation>
    <scope>NUCLEOTIDE SEQUENCE [LARGE SCALE GENOMIC DNA]</scope>
    <source>
        <strain evidence="1 2">13</strain>
    </source>
</reference>
<dbReference type="AlphaFoldDB" id="A0A291QTL2"/>
<proteinExistence type="predicted"/>
<dbReference type="KEGG" id="cbae:COR50_08300"/>
<dbReference type="EMBL" id="CP023777">
    <property type="protein sequence ID" value="ATL47184.1"/>
    <property type="molecule type" value="Genomic_DNA"/>
</dbReference>
<evidence type="ECO:0000313" key="1">
    <source>
        <dbReference type="EMBL" id="ATL47184.1"/>
    </source>
</evidence>
<organism evidence="1 2">
    <name type="scientific">Chitinophaga caeni</name>
    <dbReference type="NCBI Taxonomy" id="2029983"/>
    <lineage>
        <taxon>Bacteria</taxon>
        <taxon>Pseudomonadati</taxon>
        <taxon>Bacteroidota</taxon>
        <taxon>Chitinophagia</taxon>
        <taxon>Chitinophagales</taxon>
        <taxon>Chitinophagaceae</taxon>
        <taxon>Chitinophaga</taxon>
    </lineage>
</organism>
<protein>
    <submittedName>
        <fullName evidence="1">Uncharacterized protein</fullName>
    </submittedName>
</protein>
<accession>A0A291QTL2</accession>
<sequence length="169" mass="18439">MKQSLYLSLIAVICIGIFSFANPTKSKHAPLQKEGNTVRVDVTQDGIQQLVQNGYALIKETGPAMYMTIPIGDTGPVDPDPGEPIICDGMTLSQLWADIDAQWNAWRTSPAGIAAQQHANKTCQPVGICISNCGLAVAFVLEPSPRWCATFELAEYLERNRFFEGTLLP</sequence>
<gene>
    <name evidence="1" type="ORF">COR50_08300</name>
</gene>